<proteinExistence type="predicted"/>
<organism evidence="2 3">
    <name type="scientific">Xenorhabdus szentirmaii DSM 16338</name>
    <dbReference type="NCBI Taxonomy" id="1427518"/>
    <lineage>
        <taxon>Bacteria</taxon>
        <taxon>Pseudomonadati</taxon>
        <taxon>Pseudomonadota</taxon>
        <taxon>Gammaproteobacteria</taxon>
        <taxon>Enterobacterales</taxon>
        <taxon>Morganellaceae</taxon>
        <taxon>Xenorhabdus</taxon>
    </lineage>
</organism>
<dbReference type="EMBL" id="CBXF010000002">
    <property type="protein sequence ID" value="CDL81078.1"/>
    <property type="molecule type" value="Genomic_DNA"/>
</dbReference>
<protein>
    <submittedName>
        <fullName evidence="2">Uncharacterized protein</fullName>
    </submittedName>
</protein>
<accession>W1ITC6</accession>
<name>W1ITC6_9GAMM</name>
<dbReference type="AlphaFoldDB" id="W1ITC6"/>
<gene>
    <name evidence="2" type="ORF">XSR1_100121</name>
</gene>
<evidence type="ECO:0000313" key="2">
    <source>
        <dbReference type="EMBL" id="CDL81078.1"/>
    </source>
</evidence>
<evidence type="ECO:0000313" key="3">
    <source>
        <dbReference type="Proteomes" id="UP000019202"/>
    </source>
</evidence>
<dbReference type="Pfam" id="PF11876">
    <property type="entry name" value="TsiV"/>
    <property type="match status" value="1"/>
</dbReference>
<keyword evidence="1" id="KW-0472">Membrane</keyword>
<keyword evidence="1" id="KW-0812">Transmembrane</keyword>
<keyword evidence="3" id="KW-1185">Reference proteome</keyword>
<dbReference type="InterPro" id="IPR021815">
    <property type="entry name" value="TsiV"/>
</dbReference>
<comment type="caution">
    <text evidence="2">The sequence shown here is derived from an EMBL/GenBank/DDBJ whole genome shotgun (WGS) entry which is preliminary data.</text>
</comment>
<dbReference type="Proteomes" id="UP000019202">
    <property type="component" value="Unassembled WGS sequence"/>
</dbReference>
<reference evidence="2" key="1">
    <citation type="submission" date="2013-11" db="EMBL/GenBank/DDBJ databases">
        <title>Draft genome sequence and annotation of the entomopathogenic bacteria, Xenorhabdus cabanillasi strain JM26 and Xenorhabdus szentirmai strain DSM 16338.</title>
        <authorList>
            <person name="Gualtieri M."/>
            <person name="Ogier J.C."/>
            <person name="Pages S."/>
            <person name="Givaudan A."/>
            <person name="Gaudriault S."/>
        </authorList>
    </citation>
    <scope>NUCLEOTIDE SEQUENCE [LARGE SCALE GENOMIC DNA]</scope>
    <source>
        <strain evidence="2">DSM 16338</strain>
    </source>
</reference>
<evidence type="ECO:0000256" key="1">
    <source>
        <dbReference type="SAM" id="Phobius"/>
    </source>
</evidence>
<dbReference type="STRING" id="1427518.XSR1_100121"/>
<feature type="transmembrane region" description="Helical" evidence="1">
    <location>
        <begin position="98"/>
        <end position="118"/>
    </location>
</feature>
<keyword evidence="1" id="KW-1133">Transmembrane helix</keyword>
<sequence length="122" mass="14110">MGSPADWYEYIHGRVSYFSFYLPLSKLKAKGGIYLEDLLNKFCIILNPMHGLAGLGIQQGFERERYQHLEYEIGQEFLGVDITNSNTNKHNRHDLRSINWFTFIMALSPAKFVLIQLLPRSG</sequence>
<dbReference type="RefSeq" id="WP_051462274.1">
    <property type="nucleotide sequence ID" value="NZ_CAWLWS010000002.1"/>
</dbReference>